<dbReference type="AlphaFoldDB" id="A0A8S1JTQ1"/>
<feature type="compositionally biased region" description="Basic and acidic residues" evidence="3">
    <location>
        <begin position="100"/>
        <end position="115"/>
    </location>
</feature>
<evidence type="ECO:0000259" key="5">
    <source>
        <dbReference type="PROSITE" id="PS50192"/>
    </source>
</evidence>
<dbReference type="FunFam" id="1.20.5.110:FF:000008">
    <property type="entry name" value="Syntaxin 132"/>
    <property type="match status" value="1"/>
</dbReference>
<dbReference type="GO" id="GO:0006906">
    <property type="term" value="P:vesicle fusion"/>
    <property type="evidence" value="ECO:0007669"/>
    <property type="project" value="TreeGrafter"/>
</dbReference>
<dbReference type="GO" id="GO:0006887">
    <property type="term" value="P:exocytosis"/>
    <property type="evidence" value="ECO:0007669"/>
    <property type="project" value="TreeGrafter"/>
</dbReference>
<dbReference type="InterPro" id="IPR000727">
    <property type="entry name" value="T_SNARE_dom"/>
</dbReference>
<dbReference type="Proteomes" id="UP000688137">
    <property type="component" value="Unassembled WGS sequence"/>
</dbReference>
<sequence>MDDRLIELYKMSGRQDSFQLNNSNSSQDDDFMPQFSAKIKKAQQCLERIKENNLRMQEMSEKYSRATTSYVEKELSRELEQIMVQNQQFSNQLKEAMKDIKEDVERSERDEKDQPETQMKINQRNALTSKVQEVLHASSQISIKYKTCVREKIRRQTKILDENATEEFLDEICNDPQKATQLLQGKLYGEAPSIGLTNAVSDIQEKYKDIQQLEKSVELVYQLFVDLAILVHAQGQQIDNIEISLGSAKTYVGKAEKSLVEAKEDHQSARKKICCIILIGVVILAVIIGPIVATS</sequence>
<proteinExistence type="predicted"/>
<dbReference type="GO" id="GO:0000149">
    <property type="term" value="F:SNARE binding"/>
    <property type="evidence" value="ECO:0007669"/>
    <property type="project" value="TreeGrafter"/>
</dbReference>
<keyword evidence="4" id="KW-1133">Transmembrane helix</keyword>
<dbReference type="GO" id="GO:0005886">
    <property type="term" value="C:plasma membrane"/>
    <property type="evidence" value="ECO:0007669"/>
    <property type="project" value="TreeGrafter"/>
</dbReference>
<protein>
    <recommendedName>
        <fullName evidence="5">t-SNARE coiled-coil homology domain-containing protein</fullName>
    </recommendedName>
</protein>
<evidence type="ECO:0000313" key="7">
    <source>
        <dbReference type="Proteomes" id="UP000688137"/>
    </source>
</evidence>
<dbReference type="PANTHER" id="PTHR19957">
    <property type="entry name" value="SYNTAXIN"/>
    <property type="match status" value="1"/>
</dbReference>
<gene>
    <name evidence="6" type="ORF">PPRIM_AZ9-3.1.T0100170</name>
</gene>
<dbReference type="GO" id="GO:0005484">
    <property type="term" value="F:SNAP receptor activity"/>
    <property type="evidence" value="ECO:0007669"/>
    <property type="project" value="TreeGrafter"/>
</dbReference>
<feature type="region of interest" description="Disordered" evidence="3">
    <location>
        <begin position="100"/>
        <end position="119"/>
    </location>
</feature>
<comment type="caution">
    <text evidence="6">The sequence shown here is derived from an EMBL/GenBank/DDBJ whole genome shotgun (WGS) entry which is preliminary data.</text>
</comment>
<dbReference type="GO" id="GO:0031201">
    <property type="term" value="C:SNARE complex"/>
    <property type="evidence" value="ECO:0007669"/>
    <property type="project" value="TreeGrafter"/>
</dbReference>
<comment type="subcellular location">
    <subcellularLocation>
        <location evidence="1">Membrane</location>
        <topology evidence="1">Single-pass type IV membrane protein</topology>
    </subcellularLocation>
</comment>
<dbReference type="CDD" id="cd15848">
    <property type="entry name" value="SNARE_syntaxin1-like"/>
    <property type="match status" value="1"/>
</dbReference>
<evidence type="ECO:0000256" key="1">
    <source>
        <dbReference type="ARBA" id="ARBA00004211"/>
    </source>
</evidence>
<dbReference type="OMA" id="VWRRYEI"/>
<dbReference type="InterPro" id="IPR045242">
    <property type="entry name" value="Syntaxin"/>
</dbReference>
<dbReference type="SMART" id="SM00397">
    <property type="entry name" value="t_SNARE"/>
    <property type="match status" value="1"/>
</dbReference>
<dbReference type="GO" id="GO:0006886">
    <property type="term" value="P:intracellular protein transport"/>
    <property type="evidence" value="ECO:0007669"/>
    <property type="project" value="TreeGrafter"/>
</dbReference>
<feature type="domain" description="T-SNARE coiled-coil homology" evidence="5">
    <location>
        <begin position="200"/>
        <end position="262"/>
    </location>
</feature>
<dbReference type="FunFam" id="1.20.58.70:FF:000057">
    <property type="entry name" value="Syntaxin 1-2"/>
    <property type="match status" value="1"/>
</dbReference>
<keyword evidence="4" id="KW-0812">Transmembrane</keyword>
<accession>A0A8S1JTQ1</accession>
<name>A0A8S1JTQ1_PARPR</name>
<evidence type="ECO:0000256" key="4">
    <source>
        <dbReference type="SAM" id="Phobius"/>
    </source>
</evidence>
<keyword evidence="4" id="KW-0472">Membrane</keyword>
<dbReference type="EMBL" id="CAJJDM010000007">
    <property type="protein sequence ID" value="CAD8046074.1"/>
    <property type="molecule type" value="Genomic_DNA"/>
</dbReference>
<dbReference type="PANTHER" id="PTHR19957:SF307">
    <property type="entry name" value="PROTEIN SSO1-RELATED"/>
    <property type="match status" value="1"/>
</dbReference>
<dbReference type="GO" id="GO:0048278">
    <property type="term" value="P:vesicle docking"/>
    <property type="evidence" value="ECO:0007669"/>
    <property type="project" value="TreeGrafter"/>
</dbReference>
<dbReference type="PROSITE" id="PS50192">
    <property type="entry name" value="T_SNARE"/>
    <property type="match status" value="1"/>
</dbReference>
<feature type="transmembrane region" description="Helical" evidence="4">
    <location>
        <begin position="273"/>
        <end position="293"/>
    </location>
</feature>
<dbReference type="Pfam" id="PF05739">
    <property type="entry name" value="SNARE"/>
    <property type="match status" value="1"/>
</dbReference>
<dbReference type="GO" id="GO:0012505">
    <property type="term" value="C:endomembrane system"/>
    <property type="evidence" value="ECO:0007669"/>
    <property type="project" value="TreeGrafter"/>
</dbReference>
<keyword evidence="7" id="KW-1185">Reference proteome</keyword>
<evidence type="ECO:0000313" key="6">
    <source>
        <dbReference type="EMBL" id="CAD8046074.1"/>
    </source>
</evidence>
<evidence type="ECO:0000256" key="3">
    <source>
        <dbReference type="SAM" id="MobiDB-lite"/>
    </source>
</evidence>
<reference evidence="6" key="1">
    <citation type="submission" date="2021-01" db="EMBL/GenBank/DDBJ databases">
        <authorList>
            <consortium name="Genoscope - CEA"/>
            <person name="William W."/>
        </authorList>
    </citation>
    <scope>NUCLEOTIDE SEQUENCE</scope>
</reference>
<keyword evidence="2" id="KW-0813">Transport</keyword>
<evidence type="ECO:0000256" key="2">
    <source>
        <dbReference type="ARBA" id="ARBA00022448"/>
    </source>
</evidence>
<organism evidence="6 7">
    <name type="scientific">Paramecium primaurelia</name>
    <dbReference type="NCBI Taxonomy" id="5886"/>
    <lineage>
        <taxon>Eukaryota</taxon>
        <taxon>Sar</taxon>
        <taxon>Alveolata</taxon>
        <taxon>Ciliophora</taxon>
        <taxon>Intramacronucleata</taxon>
        <taxon>Oligohymenophorea</taxon>
        <taxon>Peniculida</taxon>
        <taxon>Parameciidae</taxon>
        <taxon>Paramecium</taxon>
    </lineage>
</organism>